<protein>
    <submittedName>
        <fullName evidence="2">Uncharacterized protein</fullName>
    </submittedName>
</protein>
<feature type="region of interest" description="Disordered" evidence="1">
    <location>
        <begin position="1"/>
        <end position="51"/>
    </location>
</feature>
<organism evidence="2 3">
    <name type="scientific">Vespula pensylvanica</name>
    <name type="common">Western yellow jacket</name>
    <name type="synonym">Wasp</name>
    <dbReference type="NCBI Taxonomy" id="30213"/>
    <lineage>
        <taxon>Eukaryota</taxon>
        <taxon>Metazoa</taxon>
        <taxon>Ecdysozoa</taxon>
        <taxon>Arthropoda</taxon>
        <taxon>Hexapoda</taxon>
        <taxon>Insecta</taxon>
        <taxon>Pterygota</taxon>
        <taxon>Neoptera</taxon>
        <taxon>Endopterygota</taxon>
        <taxon>Hymenoptera</taxon>
        <taxon>Apocrita</taxon>
        <taxon>Aculeata</taxon>
        <taxon>Vespoidea</taxon>
        <taxon>Vespidae</taxon>
        <taxon>Vespinae</taxon>
        <taxon>Vespula</taxon>
    </lineage>
</organism>
<keyword evidence="3" id="KW-1185">Reference proteome</keyword>
<proteinExistence type="predicted"/>
<sequence length="184" mass="20381">MENGRERGEEKSVDGGKLSPARRRPKTFRGIRRGAPAGDQKRQSRNEDEGTRRFEVRLPLWESKHPPPDPLRGSLDFAFVLVPSSWSAVRVWIMAVARGVYESTKADYRPLIRIGVRLEANFCTASKNRARDDESRLHLPASTSDKAKQYLSCSGGPVTLNWSSGATHGKSQSHPAPSDASQSP</sequence>
<dbReference type="EMBL" id="JACSDY010000015">
    <property type="protein sequence ID" value="KAF7406747.1"/>
    <property type="molecule type" value="Genomic_DNA"/>
</dbReference>
<comment type="caution">
    <text evidence="2">The sequence shown here is derived from an EMBL/GenBank/DDBJ whole genome shotgun (WGS) entry which is preliminary data.</text>
</comment>
<dbReference type="AlphaFoldDB" id="A0A834KHQ0"/>
<name>A0A834KHQ0_VESPE</name>
<evidence type="ECO:0000313" key="2">
    <source>
        <dbReference type="EMBL" id="KAF7406747.1"/>
    </source>
</evidence>
<dbReference type="Proteomes" id="UP000600918">
    <property type="component" value="Unassembled WGS sequence"/>
</dbReference>
<gene>
    <name evidence="2" type="ORF">H0235_014403</name>
</gene>
<feature type="compositionally biased region" description="Basic and acidic residues" evidence="1">
    <location>
        <begin position="1"/>
        <end position="14"/>
    </location>
</feature>
<accession>A0A834KHQ0</accession>
<feature type="compositionally biased region" description="Basic residues" evidence="1">
    <location>
        <begin position="20"/>
        <end position="32"/>
    </location>
</feature>
<evidence type="ECO:0000313" key="3">
    <source>
        <dbReference type="Proteomes" id="UP000600918"/>
    </source>
</evidence>
<reference evidence="2" key="1">
    <citation type="journal article" date="2020" name="G3 (Bethesda)">
        <title>High-Quality Assemblies for Three Invasive Social Wasps from the &lt;i&gt;Vespula&lt;/i&gt; Genus.</title>
        <authorList>
            <person name="Harrop T.W.R."/>
            <person name="Guhlin J."/>
            <person name="McLaughlin G.M."/>
            <person name="Permina E."/>
            <person name="Stockwell P."/>
            <person name="Gilligan J."/>
            <person name="Le Lec M.F."/>
            <person name="Gruber M.A.M."/>
            <person name="Quinn O."/>
            <person name="Lovegrove M."/>
            <person name="Duncan E.J."/>
            <person name="Remnant E.J."/>
            <person name="Van Eeckhoven J."/>
            <person name="Graham B."/>
            <person name="Knapp R.A."/>
            <person name="Langford K.W."/>
            <person name="Kronenberg Z."/>
            <person name="Press M.O."/>
            <person name="Eacker S.M."/>
            <person name="Wilson-Rankin E.E."/>
            <person name="Purcell J."/>
            <person name="Lester P.J."/>
            <person name="Dearden P.K."/>
        </authorList>
    </citation>
    <scope>NUCLEOTIDE SEQUENCE</scope>
    <source>
        <strain evidence="2">Volc-1</strain>
    </source>
</reference>
<feature type="region of interest" description="Disordered" evidence="1">
    <location>
        <begin position="129"/>
        <end position="150"/>
    </location>
</feature>
<evidence type="ECO:0000256" key="1">
    <source>
        <dbReference type="SAM" id="MobiDB-lite"/>
    </source>
</evidence>
<feature type="compositionally biased region" description="Basic and acidic residues" evidence="1">
    <location>
        <begin position="39"/>
        <end position="51"/>
    </location>
</feature>
<feature type="region of interest" description="Disordered" evidence="1">
    <location>
        <begin position="162"/>
        <end position="184"/>
    </location>
</feature>